<feature type="region of interest" description="Disordered" evidence="5">
    <location>
        <begin position="101"/>
        <end position="136"/>
    </location>
</feature>
<protein>
    <submittedName>
        <fullName evidence="7">Aex-3-like, denn domain containing protein</fullName>
    </submittedName>
</protein>
<dbReference type="OrthoDB" id="272357at2759"/>
<evidence type="ECO:0000256" key="4">
    <source>
        <dbReference type="PROSITE-ProRule" id="PRU00453"/>
    </source>
</evidence>
<feature type="region of interest" description="Disordered" evidence="5">
    <location>
        <begin position="537"/>
        <end position="683"/>
    </location>
</feature>
<dbReference type="InterPro" id="IPR051639">
    <property type="entry name" value="BCD1"/>
</dbReference>
<dbReference type="Proteomes" id="UP000076874">
    <property type="component" value="Unassembled WGS sequence"/>
</dbReference>
<dbReference type="GO" id="GO:0008270">
    <property type="term" value="F:zinc ion binding"/>
    <property type="evidence" value="ECO:0007669"/>
    <property type="project" value="UniProtKB-UniRule"/>
</dbReference>
<feature type="region of interest" description="Disordered" evidence="5">
    <location>
        <begin position="312"/>
        <end position="364"/>
    </location>
</feature>
<evidence type="ECO:0000256" key="2">
    <source>
        <dbReference type="ARBA" id="ARBA00022771"/>
    </source>
</evidence>
<dbReference type="GO" id="GO:0070761">
    <property type="term" value="C:pre-snoRNP complex"/>
    <property type="evidence" value="ECO:0007669"/>
    <property type="project" value="TreeGrafter"/>
</dbReference>
<feature type="compositionally biased region" description="Low complexity" evidence="5">
    <location>
        <begin position="615"/>
        <end position="626"/>
    </location>
</feature>
<keyword evidence="3" id="KW-0862">Zinc</keyword>
<gene>
    <name evidence="7" type="ORF">SPI_07179</name>
</gene>
<dbReference type="Gene3D" id="3.30.60.190">
    <property type="match status" value="1"/>
</dbReference>
<proteinExistence type="predicted"/>
<evidence type="ECO:0000256" key="1">
    <source>
        <dbReference type="ARBA" id="ARBA00022723"/>
    </source>
</evidence>
<feature type="domain" description="HIT-type" evidence="6">
    <location>
        <begin position="13"/>
        <end position="47"/>
    </location>
</feature>
<dbReference type="EMBL" id="AZHD01000014">
    <property type="protein sequence ID" value="OAA57520.1"/>
    <property type="molecule type" value="Genomic_DNA"/>
</dbReference>
<dbReference type="PROSITE" id="PS51083">
    <property type="entry name" value="ZF_HIT"/>
    <property type="match status" value="1"/>
</dbReference>
<evidence type="ECO:0000256" key="5">
    <source>
        <dbReference type="SAM" id="MobiDB-lite"/>
    </source>
</evidence>
<name>A0A167QCR8_9HYPO</name>
<organism evidence="7 8">
    <name type="scientific">Niveomyces insectorum RCEF 264</name>
    <dbReference type="NCBI Taxonomy" id="1081102"/>
    <lineage>
        <taxon>Eukaryota</taxon>
        <taxon>Fungi</taxon>
        <taxon>Dikarya</taxon>
        <taxon>Ascomycota</taxon>
        <taxon>Pezizomycotina</taxon>
        <taxon>Sordariomycetes</taxon>
        <taxon>Hypocreomycetidae</taxon>
        <taxon>Hypocreales</taxon>
        <taxon>Cordycipitaceae</taxon>
        <taxon>Niveomyces</taxon>
    </lineage>
</organism>
<dbReference type="GO" id="GO:0048254">
    <property type="term" value="P:snoRNA localization"/>
    <property type="evidence" value="ECO:0007669"/>
    <property type="project" value="TreeGrafter"/>
</dbReference>
<dbReference type="AlphaFoldDB" id="A0A167QCR8"/>
<dbReference type="PANTHER" id="PTHR13483">
    <property type="entry name" value="BOX C_D SNORNA PROTEIN 1-RELATED"/>
    <property type="match status" value="1"/>
</dbReference>
<dbReference type="CDD" id="cd23023">
    <property type="entry name" value="zf-HIT_BCD1"/>
    <property type="match status" value="1"/>
</dbReference>
<reference evidence="7 8" key="1">
    <citation type="journal article" date="2016" name="Genome Biol. Evol.">
        <title>Divergent and convergent evolution of fungal pathogenicity.</title>
        <authorList>
            <person name="Shang Y."/>
            <person name="Xiao G."/>
            <person name="Zheng P."/>
            <person name="Cen K."/>
            <person name="Zhan S."/>
            <person name="Wang C."/>
        </authorList>
    </citation>
    <scope>NUCLEOTIDE SEQUENCE [LARGE SCALE GENOMIC DNA]</scope>
    <source>
        <strain evidence="7 8">RCEF 264</strain>
    </source>
</reference>
<dbReference type="SUPFAM" id="SSF144232">
    <property type="entry name" value="HIT/MYND zinc finger-like"/>
    <property type="match status" value="1"/>
</dbReference>
<feature type="compositionally biased region" description="Acidic residues" evidence="5">
    <location>
        <begin position="627"/>
        <end position="662"/>
    </location>
</feature>
<feature type="region of interest" description="Disordered" evidence="5">
    <location>
        <begin position="209"/>
        <end position="241"/>
    </location>
</feature>
<evidence type="ECO:0000256" key="3">
    <source>
        <dbReference type="ARBA" id="ARBA00022833"/>
    </source>
</evidence>
<dbReference type="Pfam" id="PF04438">
    <property type="entry name" value="zf-HIT"/>
    <property type="match status" value="1"/>
</dbReference>
<dbReference type="STRING" id="1081102.A0A167QCR8"/>
<accession>A0A167QCR8</accession>
<evidence type="ECO:0000313" key="7">
    <source>
        <dbReference type="EMBL" id="OAA57520.1"/>
    </source>
</evidence>
<dbReference type="InterPro" id="IPR007529">
    <property type="entry name" value="Znf_HIT"/>
</dbReference>
<dbReference type="PANTHER" id="PTHR13483:SF11">
    <property type="entry name" value="ZINC FINGER HIT DOMAIN-CONTAINING PROTEIN 3"/>
    <property type="match status" value="1"/>
</dbReference>
<feature type="compositionally biased region" description="Acidic residues" evidence="5">
    <location>
        <begin position="576"/>
        <end position="591"/>
    </location>
</feature>
<evidence type="ECO:0000313" key="8">
    <source>
        <dbReference type="Proteomes" id="UP000076874"/>
    </source>
</evidence>
<comment type="caution">
    <text evidence="7">The sequence shown here is derived from an EMBL/GenBank/DDBJ whole genome shotgun (WGS) entry which is preliminary data.</text>
</comment>
<dbReference type="GO" id="GO:0000463">
    <property type="term" value="P:maturation of LSU-rRNA from tricistronic rRNA transcript (SSU-rRNA, 5.8S rRNA, LSU-rRNA)"/>
    <property type="evidence" value="ECO:0007669"/>
    <property type="project" value="TreeGrafter"/>
</dbReference>
<evidence type="ECO:0000259" key="6">
    <source>
        <dbReference type="PROSITE" id="PS51083"/>
    </source>
</evidence>
<dbReference type="GO" id="GO:0000492">
    <property type="term" value="P:box C/D snoRNP assembly"/>
    <property type="evidence" value="ECO:0007669"/>
    <property type="project" value="TreeGrafter"/>
</dbReference>
<keyword evidence="1" id="KW-0479">Metal-binding</keyword>
<sequence>MASVPDPLLTTLCSICRAVPPRYKCPRCGARYCSVACNRRHRARAGCSGIRDVTAFVPRARLCTSAGIDHDYNFLHGIELARVRAEKQIVEERRLLRPADLRPRVLGDDQPPPPPGRKSRGRYASAGRAAQKQQPLPVLRKEWHGDELRFVPLQPRAPGALVAGLGEGSAGRTVGGGGGGGLSKKVQALCQRDGITLLRVPAGLVRQRENNTTVATLPAGGGPRSQRQRRQQKQQETPTQQQVHLHWQVEWLVYEDGPDAKPTRILRRLLDDVPLFRAYAATMAWVLQTQGVTLVDEEDEAVMAAAAVAKDKGDGSVDDDPVAMDTRADGDGDEANGRVDGNATATQMQPLAKASRPARPTQMVPNQHRRLRDVASAAGGGNVDFTAAYAWQDPGTGAWTTRSGAALAVEEKEEKEEEEVLAAPLLAAKRNVRYYLLRPRLPPGWSNIATAQTNDNALSAGANSCHNLRAKELIPLDAVDTLATALCGRAVLEFPTIYALPAPVVTAAADGEAAAVADCVLPPGHVLGDTARRAVGANGHQEDGERTHLSAQSSPPLKRPFSGANQVALGERVVVGDDDGDSDSDDDDTIDGDGVATKKRKTVQFRGLPDDAESETSSAGSTTSSDETSDDEDEDEGEEGEEGEEDEEEGGAIDEGGEDGGGDDGGGLPPLKGLFGDSVHGGGRRRLVVYDSWSEGSDDGNV</sequence>
<dbReference type="GO" id="GO:0005634">
    <property type="term" value="C:nucleus"/>
    <property type="evidence" value="ECO:0007669"/>
    <property type="project" value="TreeGrafter"/>
</dbReference>
<keyword evidence="2 4" id="KW-0863">Zinc-finger</keyword>
<keyword evidence="8" id="KW-1185">Reference proteome</keyword>